<dbReference type="Proteomes" id="UP000762676">
    <property type="component" value="Unassembled WGS sequence"/>
</dbReference>
<comment type="caution">
    <text evidence="2">The sequence shown here is derived from an EMBL/GenBank/DDBJ whole genome shotgun (WGS) entry which is preliminary data.</text>
</comment>
<sequence>MGVFHDSCRKNPKSPLGSGLKRHSIQRARRDDGSHADMLQLQSAENREVLGRLPTNKPCFVFIICNGANVCASDGMSLCLPVYLVKDRWQNKHYRSQT</sequence>
<protein>
    <submittedName>
        <fullName evidence="2">Uncharacterized protein</fullName>
    </submittedName>
</protein>
<organism evidence="2 3">
    <name type="scientific">Elysia marginata</name>
    <dbReference type="NCBI Taxonomy" id="1093978"/>
    <lineage>
        <taxon>Eukaryota</taxon>
        <taxon>Metazoa</taxon>
        <taxon>Spiralia</taxon>
        <taxon>Lophotrochozoa</taxon>
        <taxon>Mollusca</taxon>
        <taxon>Gastropoda</taxon>
        <taxon>Heterobranchia</taxon>
        <taxon>Euthyneura</taxon>
        <taxon>Panpulmonata</taxon>
        <taxon>Sacoglossa</taxon>
        <taxon>Placobranchoidea</taxon>
        <taxon>Plakobranchidae</taxon>
        <taxon>Elysia</taxon>
    </lineage>
</organism>
<gene>
    <name evidence="2" type="ORF">ElyMa_003843300</name>
</gene>
<feature type="region of interest" description="Disordered" evidence="1">
    <location>
        <begin position="1"/>
        <end position="34"/>
    </location>
</feature>
<name>A0AAV4FGP5_9GAST</name>
<reference evidence="2 3" key="1">
    <citation type="journal article" date="2021" name="Elife">
        <title>Chloroplast acquisition without the gene transfer in kleptoplastic sea slugs, Plakobranchus ocellatus.</title>
        <authorList>
            <person name="Maeda T."/>
            <person name="Takahashi S."/>
            <person name="Yoshida T."/>
            <person name="Shimamura S."/>
            <person name="Takaki Y."/>
            <person name="Nagai Y."/>
            <person name="Toyoda A."/>
            <person name="Suzuki Y."/>
            <person name="Arimoto A."/>
            <person name="Ishii H."/>
            <person name="Satoh N."/>
            <person name="Nishiyama T."/>
            <person name="Hasebe M."/>
            <person name="Maruyama T."/>
            <person name="Minagawa J."/>
            <person name="Obokata J."/>
            <person name="Shigenobu S."/>
        </authorList>
    </citation>
    <scope>NUCLEOTIDE SEQUENCE [LARGE SCALE GENOMIC DNA]</scope>
</reference>
<evidence type="ECO:0000313" key="3">
    <source>
        <dbReference type="Proteomes" id="UP000762676"/>
    </source>
</evidence>
<evidence type="ECO:0000313" key="2">
    <source>
        <dbReference type="EMBL" id="GFR72509.1"/>
    </source>
</evidence>
<keyword evidence="3" id="KW-1185">Reference proteome</keyword>
<proteinExistence type="predicted"/>
<dbReference type="AlphaFoldDB" id="A0AAV4FGP5"/>
<accession>A0AAV4FGP5</accession>
<evidence type="ECO:0000256" key="1">
    <source>
        <dbReference type="SAM" id="MobiDB-lite"/>
    </source>
</evidence>
<dbReference type="EMBL" id="BMAT01007834">
    <property type="protein sequence ID" value="GFR72509.1"/>
    <property type="molecule type" value="Genomic_DNA"/>
</dbReference>